<gene>
    <name evidence="14" type="primary">MAEA</name>
</gene>
<evidence type="ECO:0000256" key="3">
    <source>
        <dbReference type="ARBA" id="ARBA00014384"/>
    </source>
</evidence>
<dbReference type="GO" id="GO:0043249">
    <property type="term" value="P:erythrocyte maturation"/>
    <property type="evidence" value="ECO:0007669"/>
    <property type="project" value="UniProtKB-KW"/>
</dbReference>
<sequence length="427" mass="49260">MNEKVANPSQTLRLYNTLHCESGYLSVDVCTEAPGSRLFQSQIMSNIKSLEYSTLIVPYELLNKTFRNAQKVIDREVSHVNSTSDKLKKVSSKNKVSIEEVTKEFDVLLEHLTSLKEKSIHCVDQEEVRLNTCQQRLEHVSKNQSSTAARRNLHDRMLVNYFLHCGYHETAIQLAEKSFVKEYVDLDVFLVARDIEKSLKEKNPALCLQWCHANKSKLKKLQSTLELNVRVQEFIELVKNNQRLQAVLYSRKHFGSLSDVTDSYKLQKTVMAILAFKVDTEVKRYKDWFSDTRWDLLVEQFRKENFALHQLDSQSIMEVVLQCGLASLKTPHCFHKEEQCQDCPVCNRLFNTLSKPLPFAHSSQSRLICSISGEQMNEHNHPLMLPNGYVYGERSIQSLLSEGNGDIICPKTKDTYSVKDLKKVFIM</sequence>
<dbReference type="Pfam" id="PF10607">
    <property type="entry name" value="CTLH"/>
    <property type="match status" value="1"/>
</dbReference>
<evidence type="ECO:0000256" key="7">
    <source>
        <dbReference type="ARBA" id="ARBA00022833"/>
    </source>
</evidence>
<dbReference type="GO" id="GO:0016363">
    <property type="term" value="C:nuclear matrix"/>
    <property type="evidence" value="ECO:0007669"/>
    <property type="project" value="UniProtKB-SubCell"/>
</dbReference>
<evidence type="ECO:0000256" key="2">
    <source>
        <dbReference type="ARBA" id="ARBA00004496"/>
    </source>
</evidence>
<dbReference type="Gene3D" id="3.30.40.10">
    <property type="entry name" value="Zinc/RING finger domain, C3HC4 (zinc finger)"/>
    <property type="match status" value="1"/>
</dbReference>
<dbReference type="AlphaFoldDB" id="T2MA93"/>
<dbReference type="InterPro" id="IPR013144">
    <property type="entry name" value="CRA_dom"/>
</dbReference>
<dbReference type="SUPFAM" id="SSF57850">
    <property type="entry name" value="RING/U-box"/>
    <property type="match status" value="1"/>
</dbReference>
<protein>
    <recommendedName>
        <fullName evidence="3">E3 ubiquitin-protein transferase MAEA</fullName>
    </recommendedName>
    <alternativeName>
        <fullName evidence="9">Macrophage erythroblast attacher</fullName>
    </alternativeName>
</protein>
<dbReference type="GO" id="GO:0061630">
    <property type="term" value="F:ubiquitin protein ligase activity"/>
    <property type="evidence" value="ECO:0007669"/>
    <property type="project" value="InterPro"/>
</dbReference>
<keyword evidence="6 10" id="KW-0863">Zinc-finger</keyword>
<dbReference type="InterPro" id="IPR006594">
    <property type="entry name" value="LisH"/>
</dbReference>
<keyword evidence="4" id="KW-0963">Cytoplasm</keyword>
<dbReference type="PROSITE" id="PS50896">
    <property type="entry name" value="LISH"/>
    <property type="match status" value="1"/>
</dbReference>
<feature type="non-terminal residue" evidence="14">
    <location>
        <position position="1"/>
    </location>
</feature>
<accession>T2MA93</accession>
<keyword evidence="5" id="KW-0479">Metal-binding</keyword>
<feature type="zinc finger region" description="RING-Gid-type" evidence="10">
    <location>
        <begin position="343"/>
        <end position="412"/>
    </location>
</feature>
<evidence type="ECO:0000256" key="9">
    <source>
        <dbReference type="ARBA" id="ARBA00029678"/>
    </source>
</evidence>
<reference evidence="14" key="1">
    <citation type="journal article" date="2013" name="Genome Biol. Evol.">
        <title>Punctuated emergences of genetic and phenotypic innovations in eumetazoan, bilaterian, euteleostome, and hominidae ancestors.</title>
        <authorList>
            <person name="Wenger Y."/>
            <person name="Galliot B."/>
        </authorList>
    </citation>
    <scope>NUCLEOTIDE SEQUENCE</scope>
    <source>
        <tissue evidence="14">Whole animals</tissue>
    </source>
</reference>
<dbReference type="PANTHER" id="PTHR12170">
    <property type="entry name" value="MACROPHAGE ERYTHROBLAST ATTACHER-RELATED"/>
    <property type="match status" value="1"/>
</dbReference>
<dbReference type="InterPro" id="IPR045098">
    <property type="entry name" value="Fyv10_fam"/>
</dbReference>
<evidence type="ECO:0000259" key="12">
    <source>
        <dbReference type="PROSITE" id="PS50897"/>
    </source>
</evidence>
<evidence type="ECO:0000256" key="4">
    <source>
        <dbReference type="ARBA" id="ARBA00022490"/>
    </source>
</evidence>
<dbReference type="SMART" id="SM00757">
    <property type="entry name" value="CRA"/>
    <property type="match status" value="1"/>
</dbReference>
<dbReference type="PROSITE" id="PS51867">
    <property type="entry name" value="ZF_RING_GID"/>
    <property type="match status" value="1"/>
</dbReference>
<dbReference type="PROSITE" id="PS50897">
    <property type="entry name" value="CTLH"/>
    <property type="match status" value="1"/>
</dbReference>
<evidence type="ECO:0000256" key="10">
    <source>
        <dbReference type="PROSITE-ProRule" id="PRU01215"/>
    </source>
</evidence>
<name>T2MA93_HYDVU</name>
<comment type="subcellular location">
    <subcellularLocation>
        <location evidence="2">Cytoplasm</location>
    </subcellularLocation>
    <subcellularLocation>
        <location evidence="1">Nucleus matrix</location>
    </subcellularLocation>
</comment>
<feature type="domain" description="CTLH" evidence="12">
    <location>
        <begin position="188"/>
        <end position="245"/>
    </location>
</feature>
<dbReference type="SMART" id="SM00668">
    <property type="entry name" value="CTLH"/>
    <property type="match status" value="1"/>
</dbReference>
<evidence type="ECO:0000256" key="8">
    <source>
        <dbReference type="ARBA" id="ARBA00023057"/>
    </source>
</evidence>
<evidence type="ECO:0000259" key="13">
    <source>
        <dbReference type="PROSITE" id="PS51867"/>
    </source>
</evidence>
<dbReference type="GO" id="GO:0005737">
    <property type="term" value="C:cytoplasm"/>
    <property type="evidence" value="ECO:0007669"/>
    <property type="project" value="UniProtKB-SubCell"/>
</dbReference>
<feature type="domain" description="RING-Gid-type" evidence="13">
    <location>
        <begin position="343"/>
        <end position="412"/>
    </location>
</feature>
<dbReference type="InterPro" id="IPR006595">
    <property type="entry name" value="CTLH_C"/>
</dbReference>
<keyword evidence="11" id="KW-0175">Coiled coil</keyword>
<evidence type="ECO:0000313" key="14">
    <source>
        <dbReference type="EMBL" id="CDG69203.1"/>
    </source>
</evidence>
<evidence type="ECO:0000256" key="6">
    <source>
        <dbReference type="ARBA" id="ARBA00022771"/>
    </source>
</evidence>
<dbReference type="InterPro" id="IPR013083">
    <property type="entry name" value="Znf_RING/FYVE/PHD"/>
</dbReference>
<dbReference type="InterPro" id="IPR044063">
    <property type="entry name" value="ZF_RING_GID"/>
</dbReference>
<evidence type="ECO:0000256" key="11">
    <source>
        <dbReference type="SAM" id="Coils"/>
    </source>
</evidence>
<keyword evidence="8" id="KW-0265">Erythrocyte maturation</keyword>
<dbReference type="InterPro" id="IPR024964">
    <property type="entry name" value="CTLH/CRA"/>
</dbReference>
<dbReference type="GO" id="GO:0008270">
    <property type="term" value="F:zinc ion binding"/>
    <property type="evidence" value="ECO:0007669"/>
    <property type="project" value="UniProtKB-KW"/>
</dbReference>
<dbReference type="Pfam" id="PF13445">
    <property type="entry name" value="zf-RING_UBOX"/>
    <property type="match status" value="1"/>
</dbReference>
<proteinExistence type="evidence at transcript level"/>
<evidence type="ECO:0000256" key="5">
    <source>
        <dbReference type="ARBA" id="ARBA00022723"/>
    </source>
</evidence>
<keyword evidence="7" id="KW-0862">Zinc</keyword>
<dbReference type="OrthoDB" id="1933455at2759"/>
<feature type="coiled-coil region" evidence="11">
    <location>
        <begin position="98"/>
        <end position="143"/>
    </location>
</feature>
<dbReference type="GO" id="GO:0034657">
    <property type="term" value="C:GID complex"/>
    <property type="evidence" value="ECO:0007669"/>
    <property type="project" value="TreeGrafter"/>
</dbReference>
<dbReference type="EMBL" id="HAAD01002971">
    <property type="protein sequence ID" value="CDG69203.1"/>
    <property type="molecule type" value="mRNA"/>
</dbReference>
<organism evidence="14">
    <name type="scientific">Hydra vulgaris</name>
    <name type="common">Hydra</name>
    <name type="synonym">Hydra attenuata</name>
    <dbReference type="NCBI Taxonomy" id="6087"/>
    <lineage>
        <taxon>Eukaryota</taxon>
        <taxon>Metazoa</taxon>
        <taxon>Cnidaria</taxon>
        <taxon>Hydrozoa</taxon>
        <taxon>Hydroidolina</taxon>
        <taxon>Anthoathecata</taxon>
        <taxon>Aplanulata</taxon>
        <taxon>Hydridae</taxon>
        <taxon>Hydra</taxon>
    </lineage>
</organism>
<dbReference type="InterPro" id="IPR027370">
    <property type="entry name" value="Znf-RING_euk"/>
</dbReference>
<dbReference type="PANTHER" id="PTHR12170:SF2">
    <property type="entry name" value="E3 UBIQUITIN-PROTEIN TRANSFERASE MAEA"/>
    <property type="match status" value="1"/>
</dbReference>
<dbReference type="CDD" id="cd16659">
    <property type="entry name" value="RING-Ubox_Emp"/>
    <property type="match status" value="1"/>
</dbReference>
<dbReference type="GO" id="GO:0043161">
    <property type="term" value="P:proteasome-mediated ubiquitin-dependent protein catabolic process"/>
    <property type="evidence" value="ECO:0007669"/>
    <property type="project" value="InterPro"/>
</dbReference>
<evidence type="ECO:0000256" key="1">
    <source>
        <dbReference type="ARBA" id="ARBA00004109"/>
    </source>
</evidence>